<reference evidence="13 14" key="1">
    <citation type="journal article" date="2014" name="Curr. Biol.">
        <title>The genome of the clonal raider ant Cerapachys biroi.</title>
        <authorList>
            <person name="Oxley P.R."/>
            <person name="Ji L."/>
            <person name="Fetter-Pruneda I."/>
            <person name="McKenzie S.K."/>
            <person name="Li C."/>
            <person name="Hu H."/>
            <person name="Zhang G."/>
            <person name="Kronauer D.J."/>
        </authorList>
    </citation>
    <scope>NUCLEOTIDE SEQUENCE [LARGE SCALE GENOMIC DNA]</scope>
</reference>
<keyword evidence="7" id="KW-0243">Dynein</keyword>
<evidence type="ECO:0000256" key="2">
    <source>
        <dbReference type="ARBA" id="ARBA00011059"/>
    </source>
</evidence>
<dbReference type="GO" id="GO:0003341">
    <property type="term" value="P:cilium movement"/>
    <property type="evidence" value="ECO:0007669"/>
    <property type="project" value="TreeGrafter"/>
</dbReference>
<gene>
    <name evidence="13" type="ORF">X777_00597</name>
</gene>
<dbReference type="GO" id="GO:0005874">
    <property type="term" value="C:microtubule"/>
    <property type="evidence" value="ECO:0007669"/>
    <property type="project" value="UniProtKB-KW"/>
</dbReference>
<dbReference type="InterPro" id="IPR001680">
    <property type="entry name" value="WD40_rpt"/>
</dbReference>
<keyword evidence="8" id="KW-0969">Cilium</keyword>
<dbReference type="Proteomes" id="UP000053097">
    <property type="component" value="Unassembled WGS sequence"/>
</dbReference>
<dbReference type="GO" id="GO:0036157">
    <property type="term" value="C:outer dynein arm"/>
    <property type="evidence" value="ECO:0007669"/>
    <property type="project" value="TreeGrafter"/>
</dbReference>
<evidence type="ECO:0000313" key="14">
    <source>
        <dbReference type="Proteomes" id="UP000053097"/>
    </source>
</evidence>
<dbReference type="SMART" id="SM00320">
    <property type="entry name" value="WD40"/>
    <property type="match status" value="5"/>
</dbReference>
<name>A0A026X4A9_OOCBI</name>
<keyword evidence="9" id="KW-0505">Motor protein</keyword>
<keyword evidence="4" id="KW-0853">WD repeat</keyword>
<dbReference type="EMBL" id="KK107024">
    <property type="protein sequence ID" value="EZA62229.1"/>
    <property type="molecule type" value="Genomic_DNA"/>
</dbReference>
<evidence type="ECO:0000256" key="10">
    <source>
        <dbReference type="ARBA" id="ARBA00023212"/>
    </source>
</evidence>
<feature type="region of interest" description="Disordered" evidence="12">
    <location>
        <begin position="539"/>
        <end position="569"/>
    </location>
</feature>
<comment type="similarity">
    <text evidence="2">Belongs to the dynein intermediate chain family.</text>
</comment>
<dbReference type="OMA" id="MFHFEGG"/>
<evidence type="ECO:0000256" key="3">
    <source>
        <dbReference type="ARBA" id="ARBA00022490"/>
    </source>
</evidence>
<dbReference type="SUPFAM" id="SSF50978">
    <property type="entry name" value="WD40 repeat-like"/>
    <property type="match status" value="1"/>
</dbReference>
<keyword evidence="6" id="KW-0677">Repeat</keyword>
<dbReference type="InterPro" id="IPR050687">
    <property type="entry name" value="Dynein_IC"/>
</dbReference>
<proteinExistence type="inferred from homology"/>
<dbReference type="GO" id="GO:0045503">
    <property type="term" value="F:dynein light chain binding"/>
    <property type="evidence" value="ECO:0007669"/>
    <property type="project" value="TreeGrafter"/>
</dbReference>
<accession>A0A026X4A9</accession>
<feature type="compositionally biased region" description="Basic and acidic residues" evidence="12">
    <location>
        <begin position="549"/>
        <end position="560"/>
    </location>
</feature>
<protein>
    <submittedName>
        <fullName evidence="13">Dynein intermediate chain 2, axonemal</fullName>
    </submittedName>
</protein>
<comment type="subcellular location">
    <subcellularLocation>
        <location evidence="1">Cytoplasm</location>
        <location evidence="1">Cytoskeleton</location>
        <location evidence="1">Cilium axoneme</location>
    </subcellularLocation>
</comment>
<evidence type="ECO:0000256" key="11">
    <source>
        <dbReference type="ARBA" id="ARBA00023273"/>
    </source>
</evidence>
<dbReference type="STRING" id="2015173.A0A026X4A9"/>
<keyword evidence="3" id="KW-0963">Cytoplasm</keyword>
<feature type="region of interest" description="Disordered" evidence="12">
    <location>
        <begin position="817"/>
        <end position="867"/>
    </location>
</feature>
<evidence type="ECO:0000313" key="13">
    <source>
        <dbReference type="EMBL" id="EZA62229.1"/>
    </source>
</evidence>
<evidence type="ECO:0000256" key="7">
    <source>
        <dbReference type="ARBA" id="ARBA00023017"/>
    </source>
</evidence>
<dbReference type="AlphaFoldDB" id="A0A026X4A9"/>
<evidence type="ECO:0000256" key="12">
    <source>
        <dbReference type="SAM" id="MobiDB-lite"/>
    </source>
</evidence>
<evidence type="ECO:0000256" key="4">
    <source>
        <dbReference type="ARBA" id="ARBA00022574"/>
    </source>
</evidence>
<dbReference type="GO" id="GO:0045504">
    <property type="term" value="F:dynein heavy chain binding"/>
    <property type="evidence" value="ECO:0007669"/>
    <property type="project" value="TreeGrafter"/>
</dbReference>
<dbReference type="GO" id="GO:0036158">
    <property type="term" value="P:outer dynein arm assembly"/>
    <property type="evidence" value="ECO:0007669"/>
    <property type="project" value="TreeGrafter"/>
</dbReference>
<dbReference type="Pfam" id="PF00400">
    <property type="entry name" value="WD40"/>
    <property type="match status" value="1"/>
</dbReference>
<feature type="compositionally biased region" description="Basic and acidic residues" evidence="12">
    <location>
        <begin position="843"/>
        <end position="861"/>
    </location>
</feature>
<dbReference type="InterPro" id="IPR036322">
    <property type="entry name" value="WD40_repeat_dom_sf"/>
</dbReference>
<evidence type="ECO:0000256" key="1">
    <source>
        <dbReference type="ARBA" id="ARBA00004430"/>
    </source>
</evidence>
<keyword evidence="10" id="KW-0206">Cytoskeleton</keyword>
<organism evidence="13 14">
    <name type="scientific">Ooceraea biroi</name>
    <name type="common">Clonal raider ant</name>
    <name type="synonym">Cerapachys biroi</name>
    <dbReference type="NCBI Taxonomy" id="2015173"/>
    <lineage>
        <taxon>Eukaryota</taxon>
        <taxon>Metazoa</taxon>
        <taxon>Ecdysozoa</taxon>
        <taxon>Arthropoda</taxon>
        <taxon>Hexapoda</taxon>
        <taxon>Insecta</taxon>
        <taxon>Pterygota</taxon>
        <taxon>Neoptera</taxon>
        <taxon>Endopterygota</taxon>
        <taxon>Hymenoptera</taxon>
        <taxon>Apocrita</taxon>
        <taxon>Aculeata</taxon>
        <taxon>Formicoidea</taxon>
        <taxon>Formicidae</taxon>
        <taxon>Dorylinae</taxon>
        <taxon>Ooceraea</taxon>
    </lineage>
</organism>
<evidence type="ECO:0000256" key="6">
    <source>
        <dbReference type="ARBA" id="ARBA00022737"/>
    </source>
</evidence>
<keyword evidence="5" id="KW-0493">Microtubule</keyword>
<evidence type="ECO:0000256" key="8">
    <source>
        <dbReference type="ARBA" id="ARBA00023069"/>
    </source>
</evidence>
<dbReference type="PANTHER" id="PTHR12442:SF7">
    <property type="entry name" value="DYNEIN AXONEMAL INTERMEDIATE CHAIN 2"/>
    <property type="match status" value="1"/>
</dbReference>
<evidence type="ECO:0000256" key="5">
    <source>
        <dbReference type="ARBA" id="ARBA00022701"/>
    </source>
</evidence>
<sequence length="943" mass="109035">MMEIKQVFLKTRAEFGKQCIFNFYGPHMDEEIKPNPDEMTNYKVRTHCNAGVQNTKQLALHEAQTVGAETKSSGMFHFEGGWPKEINPRDEETTARFRRRIEKDEDWAPKLRNLFQQMERNILQNGALNIYQHYFDDMVPTELVKPRSLRTVNVYEDPQTPTRPVNDISWSPDSGSKMVVSYCFLEYEIEQDYNNIVYIWQIDNPNKPWMTLKAPCATVVSEFNPRDPSVLASGLMSGQVCSWDVRTGTTPVQTSHRQFSHRDCTKVVKWITTKSNTEFFSGSLDGRAMWWDTRRLRAPTEVLVFDLQTPNEPQMDQAIGVSSADFEPSVSAKFMFGLENGVVISGSRKARTPAEKLALRFDAHFGPVTAVDRSGFNPKIFLTVGDCTARVWAEDSKDDNLVSTRFIKEGPVGGCWNKTRHSLFYVMTSAGVLMVWDLLVGLRDPILAVKLCEQRLTAIAAHETGALLAVGNSAGNVYLVESTEALYSFDKNDRNDFTSYLERCSRFVKAIDTRLKEIKLARTAMEQVSDLTLEELRNKRKEKRKTHDKLKEKDRRERTRISSKKKTKDEFPELHEIEERFFEIVKKEKQKYEEDDLDLTPSKMMRSMKKLNRKTEKDPSLVIDEPKIDEPMKPLQKMLIPKKAEIAIPDIAPETARDDEEEKAEEPLPLLTEAVVEKEIPAKEISKRKRKRRKRRPRRVAFRLPRPCKVGVCKPDICCRRISFRKLRSRFADQAVKDHEKWIRDEVRARTLIEGKDKMRRKKIRSWTTLLRDYKRERPTTKCSKKERMNFLRETMALREEFAEDVRRAKREIREITRSSKAATRTRMLAGKALESNAATPEKSQDTPRGSKKDDEDRAKEVTSTTKRIVAARKARKVCRAALMMDPCAPWKPPSLAKDLHTLLRGLPPESIEEKVRPGMAYLKEIEAAHRDYPRISDFHSID</sequence>
<dbReference type="OrthoDB" id="366230at2759"/>
<keyword evidence="11" id="KW-0966">Cell projection</keyword>
<feature type="compositionally biased region" description="Basic residues" evidence="12">
    <location>
        <begin position="539"/>
        <end position="548"/>
    </location>
</feature>
<keyword evidence="14" id="KW-1185">Reference proteome</keyword>
<dbReference type="InterPro" id="IPR015943">
    <property type="entry name" value="WD40/YVTN_repeat-like_dom_sf"/>
</dbReference>
<dbReference type="PANTHER" id="PTHR12442">
    <property type="entry name" value="DYNEIN INTERMEDIATE CHAIN"/>
    <property type="match status" value="1"/>
</dbReference>
<dbReference type="Gene3D" id="2.130.10.10">
    <property type="entry name" value="YVTN repeat-like/Quinoprotein amine dehydrogenase"/>
    <property type="match status" value="2"/>
</dbReference>
<evidence type="ECO:0000256" key="9">
    <source>
        <dbReference type="ARBA" id="ARBA00023175"/>
    </source>
</evidence>